<evidence type="ECO:0000313" key="2">
    <source>
        <dbReference type="EMBL" id="OAQ62477.1"/>
    </source>
</evidence>
<evidence type="ECO:0000256" key="1">
    <source>
        <dbReference type="SAM" id="Phobius"/>
    </source>
</evidence>
<dbReference type="RefSeq" id="XP_018140181.1">
    <property type="nucleotide sequence ID" value="XM_018294415.1"/>
</dbReference>
<keyword evidence="1" id="KW-0472">Membrane</keyword>
<sequence>MTSNTDLLTPRFFYTTQGIQSAIGLHNVLVGFMVAGIVGEVSVLILVPIVGSIAVCVSSALSYYVTFTAVHAPVNQAVAAGFGGLTYLVQEAGLPFYSYVVLKNILCGRERRFFRLLFWVLMLVVFVIHVIHTVLSVGYFLGSPALAMDTIKPLLIVYYLTIAIIEFVSAALLIKNFRKVLGASLSSPLTAGKLYRYLMSSTEIRLATMAFIGIGRTLSTAVETQVGQVGLAGDVDGFIYTVECLFPVVMYIDILASRLIFAHDTNRTGNNFIAEIEERGGSI</sequence>
<feature type="transmembrane region" description="Helical" evidence="1">
    <location>
        <begin position="114"/>
        <end position="135"/>
    </location>
</feature>
<dbReference type="STRING" id="1380566.A0A179FAN5"/>
<organism evidence="2 3">
    <name type="scientific">Pochonia chlamydosporia 170</name>
    <dbReference type="NCBI Taxonomy" id="1380566"/>
    <lineage>
        <taxon>Eukaryota</taxon>
        <taxon>Fungi</taxon>
        <taxon>Dikarya</taxon>
        <taxon>Ascomycota</taxon>
        <taxon>Pezizomycotina</taxon>
        <taxon>Sordariomycetes</taxon>
        <taxon>Hypocreomycetidae</taxon>
        <taxon>Hypocreales</taxon>
        <taxon>Clavicipitaceae</taxon>
        <taxon>Pochonia</taxon>
    </lineage>
</organism>
<feature type="transmembrane region" description="Helical" evidence="1">
    <location>
        <begin position="12"/>
        <end position="34"/>
    </location>
</feature>
<feature type="transmembrane region" description="Helical" evidence="1">
    <location>
        <begin position="41"/>
        <end position="65"/>
    </location>
</feature>
<reference evidence="2 3" key="1">
    <citation type="journal article" date="2016" name="PLoS Pathog.">
        <title>Biosynthesis of antibiotic leucinostatins in bio-control fungus Purpureocillium lilacinum and their inhibition on phytophthora revealed by genome mining.</title>
        <authorList>
            <person name="Wang G."/>
            <person name="Liu Z."/>
            <person name="Lin R."/>
            <person name="Li E."/>
            <person name="Mao Z."/>
            <person name="Ling J."/>
            <person name="Yang Y."/>
            <person name="Yin W.B."/>
            <person name="Xie B."/>
        </authorList>
    </citation>
    <scope>NUCLEOTIDE SEQUENCE [LARGE SCALE GENOMIC DNA]</scope>
    <source>
        <strain evidence="2">170</strain>
    </source>
</reference>
<feature type="transmembrane region" description="Helical" evidence="1">
    <location>
        <begin position="155"/>
        <end position="174"/>
    </location>
</feature>
<keyword evidence="3" id="KW-1185">Reference proteome</keyword>
<name>A0A179FAN5_METCM</name>
<dbReference type="KEGG" id="pchm:VFPPC_16662"/>
<dbReference type="Proteomes" id="UP000078397">
    <property type="component" value="Unassembled WGS sequence"/>
</dbReference>
<dbReference type="EMBL" id="LSBJ02000007">
    <property type="protein sequence ID" value="OAQ62477.1"/>
    <property type="molecule type" value="Genomic_DNA"/>
</dbReference>
<proteinExistence type="predicted"/>
<dbReference type="GeneID" id="28858409"/>
<evidence type="ECO:0000313" key="3">
    <source>
        <dbReference type="Proteomes" id="UP000078397"/>
    </source>
</evidence>
<dbReference type="AlphaFoldDB" id="A0A179FAN5"/>
<accession>A0A179FAN5</accession>
<comment type="caution">
    <text evidence="2">The sequence shown here is derived from an EMBL/GenBank/DDBJ whole genome shotgun (WGS) entry which is preliminary data.</text>
</comment>
<dbReference type="OrthoDB" id="5306317at2759"/>
<gene>
    <name evidence="2" type="ORF">VFPPC_16662</name>
</gene>
<keyword evidence="1" id="KW-0812">Transmembrane</keyword>
<protein>
    <submittedName>
        <fullName evidence="2">Uncharacterized protein</fullName>
    </submittedName>
</protein>
<feature type="transmembrane region" description="Helical" evidence="1">
    <location>
        <begin position="77"/>
        <end position="102"/>
    </location>
</feature>
<keyword evidence="1" id="KW-1133">Transmembrane helix</keyword>